<proteinExistence type="predicted"/>
<dbReference type="InterPro" id="IPR005835">
    <property type="entry name" value="NTP_transferase_dom"/>
</dbReference>
<dbReference type="EMBL" id="JACYFG010000040">
    <property type="protein sequence ID" value="MBD5781195.1"/>
    <property type="molecule type" value="Genomic_DNA"/>
</dbReference>
<dbReference type="InterPro" id="IPR046981">
    <property type="entry name" value="G1P_cyt_trans"/>
</dbReference>
<protein>
    <submittedName>
        <fullName evidence="2">Glucose-1-phosphate cytidylyltransferase</fullName>
        <ecNumber evidence="2">2.7.7.33</ecNumber>
    </submittedName>
</protein>
<dbReference type="PANTHER" id="PTHR47183:SF1">
    <property type="entry name" value="GLUCOSE-1-PHOSPHATE CYTIDYLYLTRANSFERASE"/>
    <property type="match status" value="1"/>
</dbReference>
<evidence type="ECO:0000313" key="3">
    <source>
        <dbReference type="Proteomes" id="UP000622317"/>
    </source>
</evidence>
<accession>A0A927FB87</accession>
<name>A0A927FB87_9BACT</name>
<keyword evidence="2" id="KW-0808">Transferase</keyword>
<dbReference type="CDD" id="cd02524">
    <property type="entry name" value="G1P_cytidylyltransferase"/>
    <property type="match status" value="1"/>
</dbReference>
<dbReference type="AlphaFoldDB" id="A0A927FB87"/>
<gene>
    <name evidence="2" type="primary">rfbF</name>
    <name evidence="2" type="ORF">IEN85_16970</name>
</gene>
<dbReference type="RefSeq" id="WP_191618481.1">
    <property type="nucleotide sequence ID" value="NZ_JACYFG010000040.1"/>
</dbReference>
<reference evidence="2" key="1">
    <citation type="submission" date="2020-09" db="EMBL/GenBank/DDBJ databases">
        <title>Pelagicoccus enzymogenes sp. nov. with an EPS production, isolated from marine sediment.</title>
        <authorList>
            <person name="Feng X."/>
        </authorList>
    </citation>
    <scope>NUCLEOTIDE SEQUENCE</scope>
    <source>
        <strain evidence="2">NFK12</strain>
    </source>
</reference>
<keyword evidence="2" id="KW-0548">Nucleotidyltransferase</keyword>
<dbReference type="Proteomes" id="UP000622317">
    <property type="component" value="Unassembled WGS sequence"/>
</dbReference>
<dbReference type="SUPFAM" id="SSF53448">
    <property type="entry name" value="Nucleotide-diphospho-sugar transferases"/>
    <property type="match status" value="1"/>
</dbReference>
<comment type="caution">
    <text evidence="2">The sequence shown here is derived from an EMBL/GenBank/DDBJ whole genome shotgun (WGS) entry which is preliminary data.</text>
</comment>
<evidence type="ECO:0000313" key="2">
    <source>
        <dbReference type="EMBL" id="MBD5781195.1"/>
    </source>
</evidence>
<dbReference type="InterPro" id="IPR029044">
    <property type="entry name" value="Nucleotide-diphossugar_trans"/>
</dbReference>
<feature type="domain" description="Nucleotidyl transferase" evidence="1">
    <location>
        <begin position="4"/>
        <end position="209"/>
    </location>
</feature>
<dbReference type="InterPro" id="IPR013446">
    <property type="entry name" value="G1P_cyt_trans-like"/>
</dbReference>
<organism evidence="2 3">
    <name type="scientific">Pelagicoccus enzymogenes</name>
    <dbReference type="NCBI Taxonomy" id="2773457"/>
    <lineage>
        <taxon>Bacteria</taxon>
        <taxon>Pseudomonadati</taxon>
        <taxon>Verrucomicrobiota</taxon>
        <taxon>Opitutia</taxon>
        <taxon>Puniceicoccales</taxon>
        <taxon>Pelagicoccaceae</taxon>
        <taxon>Pelagicoccus</taxon>
    </lineage>
</organism>
<evidence type="ECO:0000259" key="1">
    <source>
        <dbReference type="Pfam" id="PF00483"/>
    </source>
</evidence>
<dbReference type="EC" id="2.7.7.33" evidence="2"/>
<dbReference type="GO" id="GO:0009243">
    <property type="term" value="P:O antigen biosynthetic process"/>
    <property type="evidence" value="ECO:0007669"/>
    <property type="project" value="InterPro"/>
</dbReference>
<dbReference type="NCBIfam" id="TIGR02623">
    <property type="entry name" value="G1P_cyt_trans"/>
    <property type="match status" value="1"/>
</dbReference>
<dbReference type="Gene3D" id="3.90.550.10">
    <property type="entry name" value="Spore Coat Polysaccharide Biosynthesis Protein SpsA, Chain A"/>
    <property type="match status" value="1"/>
</dbReference>
<dbReference type="GO" id="GO:0047343">
    <property type="term" value="F:glucose-1-phosphate cytidylyltransferase activity"/>
    <property type="evidence" value="ECO:0007669"/>
    <property type="project" value="UniProtKB-EC"/>
</dbReference>
<dbReference type="PANTHER" id="PTHR47183">
    <property type="entry name" value="GLUCOSE-1-PHOSPHATE CYTIDYLYLTRANSFERASE-RELATED"/>
    <property type="match status" value="1"/>
</dbReference>
<sequence length="258" mass="29215">MKVAILAGGVGSRLSEETYVKPKPMVEIGGRPILWHIMRHYATSGFNDFYVALGYKGEYIKKYFVDYCALEGNLAIQLKEGTVAQSGSKGPDWNVNLIDTGIATLTGGRIKRLQPHIGNERFMLTWGDGVSNVDLQKLIEFHKSHGKLATVTAVRPTARFGHMEFDGDKVLEFSEKPQAAEGWINGAFFVLEPEIFDFIEGDQTQWEKEPMERLAKEGQLMAYRHPGFWQCMDTLRDKQLLESLWQKGNAPWATWEKA</sequence>
<dbReference type="Pfam" id="PF00483">
    <property type="entry name" value="NTP_transferase"/>
    <property type="match status" value="1"/>
</dbReference>
<keyword evidence="3" id="KW-1185">Reference proteome</keyword>